<dbReference type="InterPro" id="IPR023753">
    <property type="entry name" value="FAD/NAD-binding_dom"/>
</dbReference>
<sequence>MHLDEYDAIVIGGSYAGLSAALQLARARRKVLVIDAGQRRNRFASDSHGFLTRDGQPAAAIAHEGRANVAAYPNVAWHDGLATAVHADGDGFLVCLDGEPRPGVRGRRLVLATGVRDELPPIEGLAERWGKSVFHCPYCHGYELDEGRIGVLASGPLSVHQAQMLPHWGQVTLFTNGVCPLDEAQRADLAERGVQVDETPVARLADHATVVLADGRREAMAGLFTFGRVHMASPIAADLGCAFDEGPVGPYIRTDEARQTTVPGVFAGGDAMRAANSVALAVADGAMAGVGAHRSLLFGLAPQH</sequence>
<evidence type="ECO:0000256" key="2">
    <source>
        <dbReference type="ARBA" id="ARBA00023002"/>
    </source>
</evidence>
<keyword evidence="5" id="KW-1185">Reference proteome</keyword>
<dbReference type="GO" id="GO:0016491">
    <property type="term" value="F:oxidoreductase activity"/>
    <property type="evidence" value="ECO:0007669"/>
    <property type="project" value="UniProtKB-KW"/>
</dbReference>
<dbReference type="PANTHER" id="PTHR48105">
    <property type="entry name" value="THIOREDOXIN REDUCTASE 1-RELATED-RELATED"/>
    <property type="match status" value="1"/>
</dbReference>
<dbReference type="InterPro" id="IPR050097">
    <property type="entry name" value="Ferredoxin-NADP_redctase_2"/>
</dbReference>
<dbReference type="InterPro" id="IPR036188">
    <property type="entry name" value="FAD/NAD-bd_sf"/>
</dbReference>
<dbReference type="Pfam" id="PF07992">
    <property type="entry name" value="Pyr_redox_2"/>
    <property type="match status" value="1"/>
</dbReference>
<dbReference type="Gene3D" id="3.50.50.60">
    <property type="entry name" value="FAD/NAD(P)-binding domain"/>
    <property type="match status" value="2"/>
</dbReference>
<comment type="caution">
    <text evidence="4">The sequence shown here is derived from an EMBL/GenBank/DDBJ whole genome shotgun (WGS) entry which is preliminary data.</text>
</comment>
<name>A0A422QLA3_9BURK</name>
<evidence type="ECO:0000259" key="3">
    <source>
        <dbReference type="Pfam" id="PF07992"/>
    </source>
</evidence>
<keyword evidence="2" id="KW-0560">Oxidoreductase</keyword>
<keyword evidence="1" id="KW-0285">Flavoprotein</keyword>
<dbReference type="PRINTS" id="PR00469">
    <property type="entry name" value="PNDRDTASEII"/>
</dbReference>
<evidence type="ECO:0000313" key="4">
    <source>
        <dbReference type="EMBL" id="RNF30601.1"/>
    </source>
</evidence>
<evidence type="ECO:0000256" key="1">
    <source>
        <dbReference type="ARBA" id="ARBA00022630"/>
    </source>
</evidence>
<reference evidence="4" key="1">
    <citation type="submission" date="2014-10" db="EMBL/GenBank/DDBJ databases">
        <title>Massilia sp. genome.</title>
        <authorList>
            <person name="Xu B."/>
            <person name="Dai L."/>
            <person name="Huang Z."/>
        </authorList>
    </citation>
    <scope>NUCLEOTIDE SEQUENCE [LARGE SCALE GENOMIC DNA]</scope>
    <source>
        <strain evidence="4">CFS-1</strain>
    </source>
</reference>
<dbReference type="SUPFAM" id="SSF51905">
    <property type="entry name" value="FAD/NAD(P)-binding domain"/>
    <property type="match status" value="1"/>
</dbReference>
<dbReference type="PRINTS" id="PR00368">
    <property type="entry name" value="FADPNR"/>
</dbReference>
<gene>
    <name evidence="4" type="ORF">NM04_11725</name>
</gene>
<feature type="domain" description="FAD/NAD(P)-binding" evidence="3">
    <location>
        <begin position="6"/>
        <end position="285"/>
    </location>
</feature>
<proteinExistence type="predicted"/>
<organism evidence="4 5">
    <name type="scientific">Massilia aurea</name>
    <dbReference type="NCBI Taxonomy" id="373040"/>
    <lineage>
        <taxon>Bacteria</taxon>
        <taxon>Pseudomonadati</taxon>
        <taxon>Pseudomonadota</taxon>
        <taxon>Betaproteobacteria</taxon>
        <taxon>Burkholderiales</taxon>
        <taxon>Oxalobacteraceae</taxon>
        <taxon>Telluria group</taxon>
        <taxon>Massilia</taxon>
    </lineage>
</organism>
<dbReference type="AlphaFoldDB" id="A0A422QLA3"/>
<accession>A0A422QLA3</accession>
<dbReference type="EMBL" id="JSAB01000102">
    <property type="protein sequence ID" value="RNF30601.1"/>
    <property type="molecule type" value="Genomic_DNA"/>
</dbReference>
<protein>
    <submittedName>
        <fullName evidence="4">Thioredoxin reductase</fullName>
    </submittedName>
</protein>
<dbReference type="Proteomes" id="UP000283254">
    <property type="component" value="Unassembled WGS sequence"/>
</dbReference>
<dbReference type="RefSeq" id="WP_370663538.1">
    <property type="nucleotide sequence ID" value="NZ_JSAB01000102.1"/>
</dbReference>
<evidence type="ECO:0000313" key="5">
    <source>
        <dbReference type="Proteomes" id="UP000283254"/>
    </source>
</evidence>